<dbReference type="HOGENOM" id="CLU_2468614_0_0_1"/>
<reference evidence="1 2" key="1">
    <citation type="journal article" date="2008" name="PLoS Genet.">
        <title>Genomic islands in the pathogenic filamentous fungus Aspergillus fumigatus.</title>
        <authorList>
            <person name="Fedorova N.D."/>
            <person name="Khaldi N."/>
            <person name="Joardar V.S."/>
            <person name="Maiti R."/>
            <person name="Amedeo P."/>
            <person name="Anderson M.J."/>
            <person name="Crabtree J."/>
            <person name="Silva J.C."/>
            <person name="Badger J.H."/>
            <person name="Albarraq A."/>
            <person name="Angiuoli S."/>
            <person name="Bussey H."/>
            <person name="Bowyer P."/>
            <person name="Cotty P.J."/>
            <person name="Dyer P.S."/>
            <person name="Egan A."/>
            <person name="Galens K."/>
            <person name="Fraser-Liggett C.M."/>
            <person name="Haas B.J."/>
            <person name="Inman J.M."/>
            <person name="Kent R."/>
            <person name="Lemieux S."/>
            <person name="Malavazi I."/>
            <person name="Orvis J."/>
            <person name="Roemer T."/>
            <person name="Ronning C.M."/>
            <person name="Sundaram J.P."/>
            <person name="Sutton G."/>
            <person name="Turner G."/>
            <person name="Venter J.C."/>
            <person name="White O.R."/>
            <person name="Whitty B.R."/>
            <person name="Youngman P."/>
            <person name="Wolfe K.H."/>
            <person name="Goldman G.H."/>
            <person name="Wortman J.R."/>
            <person name="Jiang B."/>
            <person name="Denning D.W."/>
            <person name="Nierman W.C."/>
        </authorList>
    </citation>
    <scope>NUCLEOTIDE SEQUENCE [LARGE SCALE GENOMIC DNA]</scope>
    <source>
        <strain evidence="2">CBS 144.89 / FGSC A1163 / CEA10</strain>
    </source>
</reference>
<dbReference type="AlphaFoldDB" id="B0XY36"/>
<evidence type="ECO:0000313" key="1">
    <source>
        <dbReference type="EMBL" id="EDP52782.1"/>
    </source>
</evidence>
<sequence>MLKVVQANSHGNLKEVKVIDSNTVLSIRSIAAYTWCMECGQHAPAKRMVSSCHIIIDSPEYHLALVITPSTSGTSALVLVAQICSFID</sequence>
<evidence type="ECO:0000313" key="2">
    <source>
        <dbReference type="Proteomes" id="UP000001699"/>
    </source>
</evidence>
<name>B0XY36_ASPFC</name>
<organism evidence="1 2">
    <name type="scientific">Aspergillus fumigatus (strain CBS 144.89 / FGSC A1163 / CEA10)</name>
    <name type="common">Neosartorya fumigata</name>
    <dbReference type="NCBI Taxonomy" id="451804"/>
    <lineage>
        <taxon>Eukaryota</taxon>
        <taxon>Fungi</taxon>
        <taxon>Dikarya</taxon>
        <taxon>Ascomycota</taxon>
        <taxon>Pezizomycotina</taxon>
        <taxon>Eurotiomycetes</taxon>
        <taxon>Eurotiomycetidae</taxon>
        <taxon>Eurotiales</taxon>
        <taxon>Aspergillaceae</taxon>
        <taxon>Aspergillus</taxon>
        <taxon>Aspergillus subgen. Fumigati</taxon>
    </lineage>
</organism>
<keyword evidence="2" id="KW-1185">Reference proteome</keyword>
<protein>
    <submittedName>
        <fullName evidence="1">Uncharacterized protein</fullName>
    </submittedName>
</protein>
<gene>
    <name evidence="1" type="ORF">AFUB_039510</name>
</gene>
<proteinExistence type="predicted"/>
<dbReference type="EMBL" id="DS499596">
    <property type="protein sequence ID" value="EDP52782.1"/>
    <property type="molecule type" value="Genomic_DNA"/>
</dbReference>
<dbReference type="Proteomes" id="UP000001699">
    <property type="component" value="Unassembled WGS sequence"/>
</dbReference>
<accession>B0XY36</accession>
<dbReference type="VEuPathDB" id="FungiDB:AFUB_039510"/>